<organism evidence="1 2">
    <name type="scientific">Lindgomyces ingoldianus</name>
    <dbReference type="NCBI Taxonomy" id="673940"/>
    <lineage>
        <taxon>Eukaryota</taxon>
        <taxon>Fungi</taxon>
        <taxon>Dikarya</taxon>
        <taxon>Ascomycota</taxon>
        <taxon>Pezizomycotina</taxon>
        <taxon>Dothideomycetes</taxon>
        <taxon>Pleosporomycetidae</taxon>
        <taxon>Pleosporales</taxon>
        <taxon>Lindgomycetaceae</taxon>
        <taxon>Lindgomyces</taxon>
    </lineage>
</organism>
<proteinExistence type="predicted"/>
<dbReference type="Proteomes" id="UP000799755">
    <property type="component" value="Unassembled WGS sequence"/>
</dbReference>
<feature type="non-terminal residue" evidence="1">
    <location>
        <position position="165"/>
    </location>
</feature>
<dbReference type="EMBL" id="MU003501">
    <property type="protein sequence ID" value="KAF2472668.1"/>
    <property type="molecule type" value="Genomic_DNA"/>
</dbReference>
<name>A0ACB6R061_9PLEO</name>
<gene>
    <name evidence="1" type="ORF">BDR25DRAFT_219542</name>
</gene>
<comment type="caution">
    <text evidence="1">The sequence shown here is derived from an EMBL/GenBank/DDBJ whole genome shotgun (WGS) entry which is preliminary data.</text>
</comment>
<accession>A0ACB6R061</accession>
<sequence>MDFNPRAWYRVTSAAAMGSQLSMVGTFPYLNGDEGFVTYGSSDNSVPAQQWQFFPIGNSTYMLRTKSSGPNGYLATKIIDETRGEIIPRIYNHPKTDSRMAWKVLPWGDGTFYFSNSANGGPRRLDFTASGSMAMSRNSTQPQPGEAFSFVRLHEINDLAFSAVD</sequence>
<evidence type="ECO:0000313" key="1">
    <source>
        <dbReference type="EMBL" id="KAF2472668.1"/>
    </source>
</evidence>
<reference evidence="1" key="1">
    <citation type="journal article" date="2020" name="Stud. Mycol.">
        <title>101 Dothideomycetes genomes: a test case for predicting lifestyles and emergence of pathogens.</title>
        <authorList>
            <person name="Haridas S."/>
            <person name="Albert R."/>
            <person name="Binder M."/>
            <person name="Bloem J."/>
            <person name="Labutti K."/>
            <person name="Salamov A."/>
            <person name="Andreopoulos B."/>
            <person name="Baker S."/>
            <person name="Barry K."/>
            <person name="Bills G."/>
            <person name="Bluhm B."/>
            <person name="Cannon C."/>
            <person name="Castanera R."/>
            <person name="Culley D."/>
            <person name="Daum C."/>
            <person name="Ezra D."/>
            <person name="Gonzalez J."/>
            <person name="Henrissat B."/>
            <person name="Kuo A."/>
            <person name="Liang C."/>
            <person name="Lipzen A."/>
            <person name="Lutzoni F."/>
            <person name="Magnuson J."/>
            <person name="Mondo S."/>
            <person name="Nolan M."/>
            <person name="Ohm R."/>
            <person name="Pangilinan J."/>
            <person name="Park H.-J."/>
            <person name="Ramirez L."/>
            <person name="Alfaro M."/>
            <person name="Sun H."/>
            <person name="Tritt A."/>
            <person name="Yoshinaga Y."/>
            <person name="Zwiers L.-H."/>
            <person name="Turgeon B."/>
            <person name="Goodwin S."/>
            <person name="Spatafora J."/>
            <person name="Crous P."/>
            <person name="Grigoriev I."/>
        </authorList>
    </citation>
    <scope>NUCLEOTIDE SEQUENCE</scope>
    <source>
        <strain evidence="1">ATCC 200398</strain>
    </source>
</reference>
<evidence type="ECO:0000313" key="2">
    <source>
        <dbReference type="Proteomes" id="UP000799755"/>
    </source>
</evidence>
<protein>
    <submittedName>
        <fullName evidence="1">Uncharacterized protein</fullName>
    </submittedName>
</protein>
<keyword evidence="2" id="KW-1185">Reference proteome</keyword>